<dbReference type="Pfam" id="PF01868">
    <property type="entry name" value="RNase_P-MRP_p29"/>
    <property type="match status" value="1"/>
</dbReference>
<dbReference type="GO" id="GO:0005634">
    <property type="term" value="C:nucleus"/>
    <property type="evidence" value="ECO:0007669"/>
    <property type="project" value="UniProtKB-SubCell"/>
</dbReference>
<dbReference type="Gene3D" id="2.30.30.210">
    <property type="entry name" value="Ribonuclease P/MRP, subunit p29"/>
    <property type="match status" value="1"/>
</dbReference>
<comment type="subcellular location">
    <subcellularLocation>
        <location evidence="2">Nucleus</location>
    </subcellularLocation>
</comment>
<dbReference type="Proteomes" id="UP000298663">
    <property type="component" value="Unassembled WGS sequence"/>
</dbReference>
<dbReference type="InterPro" id="IPR002730">
    <property type="entry name" value="Rpp29/RNP1"/>
</dbReference>
<dbReference type="AlphaFoldDB" id="A0A4U5P9K7"/>
<dbReference type="GO" id="GO:0030677">
    <property type="term" value="C:ribonuclease P complex"/>
    <property type="evidence" value="ECO:0007669"/>
    <property type="project" value="InterPro"/>
</dbReference>
<dbReference type="EMBL" id="AZBU02000002">
    <property type="protein sequence ID" value="TKR92711.1"/>
    <property type="molecule type" value="Genomic_DNA"/>
</dbReference>
<reference evidence="6 7" key="1">
    <citation type="journal article" date="2015" name="Genome Biol.">
        <title>Comparative genomics of Steinernema reveals deeply conserved gene regulatory networks.</title>
        <authorList>
            <person name="Dillman A.R."/>
            <person name="Macchietto M."/>
            <person name="Porter C.F."/>
            <person name="Rogers A."/>
            <person name="Williams B."/>
            <person name="Antoshechkin I."/>
            <person name="Lee M.M."/>
            <person name="Goodwin Z."/>
            <person name="Lu X."/>
            <person name="Lewis E.E."/>
            <person name="Goodrich-Blair H."/>
            <person name="Stock S.P."/>
            <person name="Adams B.J."/>
            <person name="Sternberg P.W."/>
            <person name="Mortazavi A."/>
        </authorList>
    </citation>
    <scope>NUCLEOTIDE SEQUENCE [LARGE SCALE GENOMIC DNA]</scope>
    <source>
        <strain evidence="6 7">ALL</strain>
    </source>
</reference>
<evidence type="ECO:0000256" key="1">
    <source>
        <dbReference type="ARBA" id="ARBA00002435"/>
    </source>
</evidence>
<dbReference type="STRING" id="34508.A0A4U5P9K7"/>
<evidence type="ECO:0000256" key="5">
    <source>
        <dbReference type="ARBA" id="ARBA00046486"/>
    </source>
</evidence>
<dbReference type="InterPro" id="IPR036980">
    <property type="entry name" value="RNase_P/MRP_Rpp29_sf"/>
</dbReference>
<evidence type="ECO:0000256" key="2">
    <source>
        <dbReference type="ARBA" id="ARBA00004123"/>
    </source>
</evidence>
<reference evidence="6 7" key="2">
    <citation type="journal article" date="2019" name="G3 (Bethesda)">
        <title>Hybrid Assembly of the Genome of the Entomopathogenic Nematode Steinernema carpocapsae Identifies the X-Chromosome.</title>
        <authorList>
            <person name="Serra L."/>
            <person name="Macchietto M."/>
            <person name="Macias-Munoz A."/>
            <person name="McGill C.J."/>
            <person name="Rodriguez I.M."/>
            <person name="Rodriguez B."/>
            <person name="Murad R."/>
            <person name="Mortazavi A."/>
        </authorList>
    </citation>
    <scope>NUCLEOTIDE SEQUENCE [LARGE SCALE GENOMIC DNA]</scope>
    <source>
        <strain evidence="6 7">ALL</strain>
    </source>
</reference>
<dbReference type="OrthoDB" id="124041at2759"/>
<dbReference type="SUPFAM" id="SSF101744">
    <property type="entry name" value="Rof/RNase P subunit-like"/>
    <property type="match status" value="1"/>
</dbReference>
<organism evidence="6 7">
    <name type="scientific">Steinernema carpocapsae</name>
    <name type="common">Entomopathogenic nematode</name>
    <dbReference type="NCBI Taxonomy" id="34508"/>
    <lineage>
        <taxon>Eukaryota</taxon>
        <taxon>Metazoa</taxon>
        <taxon>Ecdysozoa</taxon>
        <taxon>Nematoda</taxon>
        <taxon>Chromadorea</taxon>
        <taxon>Rhabditida</taxon>
        <taxon>Tylenchina</taxon>
        <taxon>Panagrolaimomorpha</taxon>
        <taxon>Strongyloidoidea</taxon>
        <taxon>Steinernematidae</taxon>
        <taxon>Steinernema</taxon>
    </lineage>
</organism>
<comment type="function">
    <text evidence="1">Component of ribonuclease P, a ribonucleoprotein complex that generates mature tRNA molecules by cleaving their 5'-ends.</text>
</comment>
<sequence>MAHIMVLEKMVRKPEVQVEHPLKKRVNLLRNVKDLKYEQFQPIYELWCEYFAKLTGGSEGTPDDRMIRADYHGCLLMVSDSPCQSLVGKLGIVVHETRRTFQLITKSDKVITVPKSGNSFQFALEGRVFTLFGDALMQKSFLRAKKMRNRTTLPRLLR</sequence>
<dbReference type="GO" id="GO:0033204">
    <property type="term" value="F:ribonuclease P RNA binding"/>
    <property type="evidence" value="ECO:0007669"/>
    <property type="project" value="InterPro"/>
</dbReference>
<evidence type="ECO:0000256" key="3">
    <source>
        <dbReference type="ARBA" id="ARBA00006181"/>
    </source>
</evidence>
<evidence type="ECO:0000313" key="7">
    <source>
        <dbReference type="Proteomes" id="UP000298663"/>
    </source>
</evidence>
<dbReference type="GO" id="GO:0006364">
    <property type="term" value="P:rRNA processing"/>
    <property type="evidence" value="ECO:0007669"/>
    <property type="project" value="TreeGrafter"/>
</dbReference>
<gene>
    <name evidence="6" type="ORF">L596_007310</name>
</gene>
<dbReference type="InterPro" id="IPR023534">
    <property type="entry name" value="Rof/RNase_P-like"/>
</dbReference>
<dbReference type="GO" id="GO:0000172">
    <property type="term" value="C:ribonuclease MRP complex"/>
    <property type="evidence" value="ECO:0007669"/>
    <property type="project" value="InterPro"/>
</dbReference>
<proteinExistence type="inferred from homology"/>
<name>A0A4U5P9K7_STECR</name>
<dbReference type="PANTHER" id="PTHR13348">
    <property type="entry name" value="RIBONUCLEASE P SUBUNIT P29"/>
    <property type="match status" value="1"/>
</dbReference>
<evidence type="ECO:0000313" key="6">
    <source>
        <dbReference type="EMBL" id="TKR92711.1"/>
    </source>
</evidence>
<comment type="subunit">
    <text evidence="5">Component of nuclear RNase P and RNase MRP ribonucleoproteins. RNase P consists of a catalytic RNA moiety and 10 different protein chains; POP1, POP4, POP5, POP7, RPP14, RPP21, RPP25, RPP30, RPP38 and RPP40. Within the RNase P complex, POP1, POP7 and RPP25 form the 'finger' subcomplex, POP5, RPP14, RPP40 and homodimeric RPP30 form the 'palm' subcomplex, and RPP21, POP4 and RPP38 form the 'wrist' subcomplex. All subunits of the RNase P complex interact with the catalytic RNA. Several subunits of RNase P are also part of the RNase MRP complex. RNase MRP consists of a catalytic RNA moiety and about 8 protein subunits; POP1, POP7, RPP25, RPP30, RPP38, RPP40 and possibly also POP4 and POP5.</text>
</comment>
<dbReference type="SMART" id="SM00538">
    <property type="entry name" value="POP4"/>
    <property type="match status" value="1"/>
</dbReference>
<comment type="caution">
    <text evidence="6">The sequence shown here is derived from an EMBL/GenBank/DDBJ whole genome shotgun (WGS) entry which is preliminary data.</text>
</comment>
<protein>
    <recommendedName>
        <fullName evidence="4">Ribonuclease P protein subunit p29</fullName>
    </recommendedName>
</protein>
<dbReference type="PANTHER" id="PTHR13348:SF0">
    <property type="entry name" value="RIBONUCLEASE P PROTEIN SUBUNIT P29"/>
    <property type="match status" value="1"/>
</dbReference>
<accession>A0A4U5P9K7</accession>
<dbReference type="InterPro" id="IPR016848">
    <property type="entry name" value="RNase_P/MRP_Rpp29-subunit"/>
</dbReference>
<keyword evidence="7" id="KW-1185">Reference proteome</keyword>
<comment type="similarity">
    <text evidence="3">Belongs to the eukaryotic/archaeal RNase P protein component 1 family.</text>
</comment>
<evidence type="ECO:0000256" key="4">
    <source>
        <dbReference type="ARBA" id="ARBA00016225"/>
    </source>
</evidence>
<dbReference type="GO" id="GO:0001682">
    <property type="term" value="P:tRNA 5'-leader removal"/>
    <property type="evidence" value="ECO:0007669"/>
    <property type="project" value="InterPro"/>
</dbReference>